<dbReference type="InterPro" id="IPR003812">
    <property type="entry name" value="Fido"/>
</dbReference>
<dbReference type="SUPFAM" id="SSF46785">
    <property type="entry name" value="Winged helix' DNA-binding domain"/>
    <property type="match status" value="1"/>
</dbReference>
<gene>
    <name evidence="5" type="ORF">BHK98_00855</name>
</gene>
<dbReference type="Pfam" id="PF02661">
    <property type="entry name" value="Fic"/>
    <property type="match status" value="1"/>
</dbReference>
<dbReference type="InterPro" id="IPR036597">
    <property type="entry name" value="Fido-like_dom_sf"/>
</dbReference>
<dbReference type="PANTHER" id="PTHR13504">
    <property type="entry name" value="FIDO DOMAIN-CONTAINING PROTEIN DDB_G0283145"/>
    <property type="match status" value="1"/>
</dbReference>
<dbReference type="Gene3D" id="1.10.10.10">
    <property type="entry name" value="Winged helix-like DNA-binding domain superfamily/Winged helix DNA-binding domain"/>
    <property type="match status" value="1"/>
</dbReference>
<comment type="caution">
    <text evidence="5">The sequence shown here is derived from an EMBL/GenBank/DDBJ whole genome shotgun (WGS) entry which is preliminary data.</text>
</comment>
<evidence type="ECO:0000313" key="5">
    <source>
        <dbReference type="EMBL" id="OLR54762.1"/>
    </source>
</evidence>
<feature type="domain" description="Fido" evidence="4">
    <location>
        <begin position="101"/>
        <end position="243"/>
    </location>
</feature>
<dbReference type="InterPro" id="IPR036390">
    <property type="entry name" value="WH_DNA-bd_sf"/>
</dbReference>
<dbReference type="SUPFAM" id="SSF140931">
    <property type="entry name" value="Fic-like"/>
    <property type="match status" value="1"/>
</dbReference>
<evidence type="ECO:0000256" key="1">
    <source>
        <dbReference type="PIRSR" id="PIRSR640198-1"/>
    </source>
</evidence>
<evidence type="ECO:0000259" key="4">
    <source>
        <dbReference type="PROSITE" id="PS51459"/>
    </source>
</evidence>
<sequence length="336" mass="38302">MSENYRPPFRMTEEITNLIVEIGEYVGSITTYESMRQNPVLRRESRIRSIYSSLAIEQNTLSLDQVTDLIDGKRVLGPPQDIREVKNAYEAYERVSSMDPYSVKNLLLAHKLLMDGLVKEAGSFRSGNVGVYAGDQMIHAGTPAKYVPELMAQLMAWLKESRLHPLVKSCIFHYEFEFIHPFADGNGRTGRLWQSLILQNWKEIFAWLPVETLVHEHQEEYYDVLGRADHAGDSTEFAEFMLRMIRDALKEISENQDNDVVTNVVSNVVTNVTSNEDKVIALLRQDGKLTAKVLAASLGLTQRQVQRILANLKERNKIIRHGASKNGYWEVTDQGE</sequence>
<reference evidence="5 6" key="1">
    <citation type="journal article" date="2016" name="Appl. Environ. Microbiol.">
        <title>Function and Phylogeny of Bacterial Butyryl Coenzyme A:Acetate Transferases and Their Diversity in the Proximal Colon of Swine.</title>
        <authorList>
            <person name="Trachsel J."/>
            <person name="Bayles D.O."/>
            <person name="Looft T."/>
            <person name="Levine U.Y."/>
            <person name="Allen H.K."/>
        </authorList>
    </citation>
    <scope>NUCLEOTIDE SEQUENCE [LARGE SCALE GENOMIC DNA]</scope>
    <source>
        <strain evidence="5 6">68-3-10</strain>
    </source>
</reference>
<keyword evidence="2" id="KW-0547">Nucleotide-binding</keyword>
<protein>
    <submittedName>
        <fullName evidence="5">Cell filamentation protein Fic</fullName>
    </submittedName>
</protein>
<dbReference type="InterPro" id="IPR036388">
    <property type="entry name" value="WH-like_DNA-bd_sf"/>
</dbReference>
<evidence type="ECO:0000256" key="2">
    <source>
        <dbReference type="PIRSR" id="PIRSR640198-2"/>
    </source>
</evidence>
<dbReference type="GO" id="GO:0005524">
    <property type="term" value="F:ATP binding"/>
    <property type="evidence" value="ECO:0007669"/>
    <property type="project" value="UniProtKB-KW"/>
</dbReference>
<dbReference type="Gene3D" id="1.10.3290.10">
    <property type="entry name" value="Fido-like domain"/>
    <property type="match status" value="1"/>
</dbReference>
<dbReference type="RefSeq" id="WP_075711781.1">
    <property type="nucleotide sequence ID" value="NZ_MJIE01000001.1"/>
</dbReference>
<dbReference type="OrthoDB" id="9813719at2"/>
<keyword evidence="6" id="KW-1185">Reference proteome</keyword>
<dbReference type="PANTHER" id="PTHR13504:SF38">
    <property type="entry name" value="FIDO DOMAIN-CONTAINING PROTEIN"/>
    <property type="match status" value="1"/>
</dbReference>
<name>A0A1Q9JEU4_9FIRM</name>
<dbReference type="AlphaFoldDB" id="A0A1Q9JEU4"/>
<evidence type="ECO:0000256" key="3">
    <source>
        <dbReference type="PIRSR" id="PIRSR640198-3"/>
    </source>
</evidence>
<feature type="site" description="Important for autoinhibition of adenylyltransferase activity" evidence="3">
    <location>
        <position position="57"/>
    </location>
</feature>
<proteinExistence type="predicted"/>
<dbReference type="EMBL" id="MJIE01000001">
    <property type="protein sequence ID" value="OLR54762.1"/>
    <property type="molecule type" value="Genomic_DNA"/>
</dbReference>
<keyword evidence="2" id="KW-0067">ATP-binding</keyword>
<feature type="active site" evidence="1">
    <location>
        <position position="180"/>
    </location>
</feature>
<dbReference type="STRING" id="1261640.BHK98_00855"/>
<dbReference type="Proteomes" id="UP000187404">
    <property type="component" value="Unassembled WGS sequence"/>
</dbReference>
<accession>A0A1Q9JEU4</accession>
<dbReference type="PROSITE" id="PS51459">
    <property type="entry name" value="FIDO"/>
    <property type="match status" value="1"/>
</dbReference>
<organism evidence="5 6">
    <name type="scientific">Hornefia porci</name>
    <dbReference type="NCBI Taxonomy" id="2652292"/>
    <lineage>
        <taxon>Bacteria</taxon>
        <taxon>Bacillati</taxon>
        <taxon>Bacillota</taxon>
        <taxon>Clostridia</taxon>
        <taxon>Peptostreptococcales</taxon>
        <taxon>Anaerovoracaceae</taxon>
        <taxon>Hornefia</taxon>
    </lineage>
</organism>
<dbReference type="InterPro" id="IPR040198">
    <property type="entry name" value="Fido_containing"/>
</dbReference>
<feature type="binding site" evidence="2">
    <location>
        <begin position="184"/>
        <end position="191"/>
    </location>
    <ligand>
        <name>ATP</name>
        <dbReference type="ChEBI" id="CHEBI:30616"/>
    </ligand>
</feature>
<evidence type="ECO:0000313" key="6">
    <source>
        <dbReference type="Proteomes" id="UP000187404"/>
    </source>
</evidence>
<feature type="binding site" evidence="2">
    <location>
        <begin position="221"/>
        <end position="222"/>
    </location>
    <ligand>
        <name>ATP</name>
        <dbReference type="ChEBI" id="CHEBI:30616"/>
    </ligand>
</feature>